<gene>
    <name evidence="1" type="primary">anmK</name>
    <name evidence="1" type="ORF">CI610_00098</name>
</gene>
<dbReference type="HAMAP" id="MF_01270">
    <property type="entry name" value="AnhMurNAc_kinase"/>
    <property type="match status" value="1"/>
</dbReference>
<dbReference type="EMBL" id="NSIT01000002">
    <property type="protein sequence ID" value="PJE80940.1"/>
    <property type="molecule type" value="Genomic_DNA"/>
</dbReference>
<dbReference type="PANTHER" id="PTHR30605:SF0">
    <property type="entry name" value="ANHYDRO-N-ACETYLMURAMIC ACID KINASE"/>
    <property type="match status" value="1"/>
</dbReference>
<reference evidence="1" key="1">
    <citation type="journal article" date="2017" name="Appl. Environ. Microbiol.">
        <title>Molecular characterization of an Endozoicomonas-like organism causing infection in king scallop Pecten maximus L.</title>
        <authorList>
            <person name="Cano I."/>
            <person name="van Aerle R."/>
            <person name="Ross S."/>
            <person name="Verner-Jeffreys D.W."/>
            <person name="Paley R.K."/>
            <person name="Rimmer G."/>
            <person name="Ryder D."/>
            <person name="Hooper P."/>
            <person name="Stone D."/>
            <person name="Feist S.W."/>
        </authorList>
    </citation>
    <scope>NUCLEOTIDE SEQUENCE</scope>
</reference>
<dbReference type="GO" id="GO:0016773">
    <property type="term" value="F:phosphotransferase activity, alcohol group as acceptor"/>
    <property type="evidence" value="ECO:0007669"/>
    <property type="project" value="InterPro"/>
</dbReference>
<dbReference type="Pfam" id="PF03702">
    <property type="entry name" value="AnmK"/>
    <property type="match status" value="1"/>
</dbReference>
<dbReference type="CDD" id="cd24050">
    <property type="entry name" value="ASKHA_NBD_ANMK"/>
    <property type="match status" value="1"/>
</dbReference>
<keyword evidence="1" id="KW-0808">Transferase</keyword>
<comment type="caution">
    <text evidence="1">The sequence shown here is derived from an EMBL/GenBank/DDBJ whole genome shotgun (WGS) entry which is preliminary data.</text>
</comment>
<dbReference type="GO" id="GO:0009254">
    <property type="term" value="P:peptidoglycan turnover"/>
    <property type="evidence" value="ECO:0007669"/>
    <property type="project" value="InterPro"/>
</dbReference>
<dbReference type="InterPro" id="IPR043129">
    <property type="entry name" value="ATPase_NBD"/>
</dbReference>
<proteinExistence type="inferred from homology"/>
<organism evidence="1">
    <name type="scientific">invertebrate metagenome</name>
    <dbReference type="NCBI Taxonomy" id="1711999"/>
    <lineage>
        <taxon>unclassified sequences</taxon>
        <taxon>metagenomes</taxon>
        <taxon>organismal metagenomes</taxon>
    </lineage>
</organism>
<dbReference type="NCBIfam" id="NF007139">
    <property type="entry name" value="PRK09585.1-3"/>
    <property type="match status" value="1"/>
</dbReference>
<protein>
    <submittedName>
        <fullName evidence="1">Anhydro-N-acetylmuramic acid kinase</fullName>
        <ecNumber evidence="1">2.7.1.170</ecNumber>
    </submittedName>
</protein>
<name>A0A2H9TCG1_9ZZZZ</name>
<dbReference type="SUPFAM" id="SSF53067">
    <property type="entry name" value="Actin-like ATPase domain"/>
    <property type="match status" value="1"/>
</dbReference>
<dbReference type="EC" id="2.7.1.170" evidence="1"/>
<keyword evidence="1" id="KW-0418">Kinase</keyword>
<dbReference type="GO" id="GO:0016301">
    <property type="term" value="F:kinase activity"/>
    <property type="evidence" value="ECO:0007669"/>
    <property type="project" value="UniProtKB-KW"/>
</dbReference>
<dbReference type="InterPro" id="IPR005338">
    <property type="entry name" value="Anhydro_N_Ac-Mur_kinase"/>
</dbReference>
<dbReference type="PANTHER" id="PTHR30605">
    <property type="entry name" value="ANHYDRO-N-ACETYLMURAMIC ACID KINASE"/>
    <property type="match status" value="1"/>
</dbReference>
<evidence type="ECO:0000313" key="1">
    <source>
        <dbReference type="EMBL" id="PJE80940.1"/>
    </source>
</evidence>
<dbReference type="AlphaFoldDB" id="A0A2H9TCG1"/>
<dbReference type="Gene3D" id="3.30.420.40">
    <property type="match status" value="2"/>
</dbReference>
<dbReference type="GO" id="GO:0006040">
    <property type="term" value="P:amino sugar metabolic process"/>
    <property type="evidence" value="ECO:0007669"/>
    <property type="project" value="InterPro"/>
</dbReference>
<sequence length="355" mass="38366">MDGIDAVLVNFDQTYPIILACHTEALPETLKRSLINLCSSGFHEIRQLAKTEPQLAEHYSRAANNLLQKAGLDKSQVRAIGSHGQTIRHYPGKRFTLQIGDPNIIAERTGITVVADFRRRDMAAGGQGAPLVPAFHKAVFSSLDEHRVILNIGGISNISVLPADPALPVTGFDPGPGNLLLDYWCLQHTGQPYDKNGQWAASASSDLTLLESLLTEPYFHQSPPKSTGRELFNPDWLVDKLNHFSPLPPATVQATLTELTAIAISRAIDTYAANTQALYVCGGGANNTTLMTYLQKHLPQTTIASTTKLGIDPQWVEATAFAWLACQTLRGKPGNLPDVTGASGLRILGGIFPAE</sequence>
<dbReference type="GO" id="GO:0005524">
    <property type="term" value="F:ATP binding"/>
    <property type="evidence" value="ECO:0007669"/>
    <property type="project" value="InterPro"/>
</dbReference>
<accession>A0A2H9TCG1</accession>